<dbReference type="InterPro" id="IPR036388">
    <property type="entry name" value="WH-like_DNA-bd_sf"/>
</dbReference>
<dbReference type="SUPFAM" id="SSF48008">
    <property type="entry name" value="GntR ligand-binding domain-like"/>
    <property type="match status" value="1"/>
</dbReference>
<proteinExistence type="predicted"/>
<keyword evidence="1" id="KW-0805">Transcription regulation</keyword>
<dbReference type="SMART" id="SM00895">
    <property type="entry name" value="FCD"/>
    <property type="match status" value="1"/>
</dbReference>
<dbReference type="EMBL" id="AB095952">
    <property type="protein sequence ID" value="BAC56739.1"/>
    <property type="molecule type" value="Genomic_DNA"/>
</dbReference>
<evidence type="ECO:0000256" key="3">
    <source>
        <dbReference type="ARBA" id="ARBA00023163"/>
    </source>
</evidence>
<dbReference type="Gene3D" id="1.20.120.530">
    <property type="entry name" value="GntR ligand-binding domain-like"/>
    <property type="match status" value="1"/>
</dbReference>
<dbReference type="PROSITE" id="PS50949">
    <property type="entry name" value="HTH_GNTR"/>
    <property type="match status" value="1"/>
</dbReference>
<accession>Q84II9</accession>
<evidence type="ECO:0000256" key="2">
    <source>
        <dbReference type="ARBA" id="ARBA00023125"/>
    </source>
</evidence>
<dbReference type="GO" id="GO:0003700">
    <property type="term" value="F:DNA-binding transcription factor activity"/>
    <property type="evidence" value="ECO:0007669"/>
    <property type="project" value="InterPro"/>
</dbReference>
<feature type="domain" description="HTH gntR-type" evidence="4">
    <location>
        <begin position="35"/>
        <end position="102"/>
    </location>
</feature>
<dbReference type="InterPro" id="IPR036390">
    <property type="entry name" value="WH_DNA-bd_sf"/>
</dbReference>
<dbReference type="InterPro" id="IPR008920">
    <property type="entry name" value="TF_FadR/GntR_C"/>
</dbReference>
<name>Q84II9_JANS3</name>
<dbReference type="AlphaFoldDB" id="Q84II9"/>
<dbReference type="CDD" id="cd07377">
    <property type="entry name" value="WHTH_GntR"/>
    <property type="match status" value="1"/>
</dbReference>
<dbReference type="PANTHER" id="PTHR43537:SF24">
    <property type="entry name" value="GLUCONATE OPERON TRANSCRIPTIONAL REPRESSOR"/>
    <property type="match status" value="1"/>
</dbReference>
<gene>
    <name evidence="5" type="primary">carR</name>
</gene>
<dbReference type="InterPro" id="IPR000524">
    <property type="entry name" value="Tscrpt_reg_HTH_GntR"/>
</dbReference>
<dbReference type="Pfam" id="PF00392">
    <property type="entry name" value="GntR"/>
    <property type="match status" value="1"/>
</dbReference>
<keyword evidence="3" id="KW-0804">Transcription</keyword>
<dbReference type="InterPro" id="IPR011711">
    <property type="entry name" value="GntR_C"/>
</dbReference>
<dbReference type="SMART" id="SM00345">
    <property type="entry name" value="HTH_GNTR"/>
    <property type="match status" value="1"/>
</dbReference>
<dbReference type="Pfam" id="PF07729">
    <property type="entry name" value="FCD"/>
    <property type="match status" value="1"/>
</dbReference>
<keyword evidence="2" id="KW-0238">DNA-binding</keyword>
<evidence type="ECO:0000256" key="1">
    <source>
        <dbReference type="ARBA" id="ARBA00023015"/>
    </source>
</evidence>
<dbReference type="Gene3D" id="1.10.10.10">
    <property type="entry name" value="Winged helix-like DNA-binding domain superfamily/Winged helix DNA-binding domain"/>
    <property type="match status" value="1"/>
</dbReference>
<sequence length="251" mass="28095">MDNTSNYLDQGAPKASARAVKETSEHIVEERQSRQTVVEIAAKAIANGILNGRFAPGQRLVEADLTKELGISRNPLREAFGRLVAEGLLQVEPFRGAIVARLSRKELVDLFSVRECLESWAARLAAENIDKSPFRNYVLELEASLRNPSTTLPNVSDYLEDNRKFHSLILKLAGNSHLPKLLDQLQFPIFQSAFFRMYDANIYQNSTAEHYEILQAILAGDADAASTRVAAHVRHTSKLLYSLPDHFFNSD</sequence>
<evidence type="ECO:0000259" key="4">
    <source>
        <dbReference type="PROSITE" id="PS50949"/>
    </source>
</evidence>
<organism evidence="5">
    <name type="scientific">Janthinobacterium sp. (strain J3)</name>
    <dbReference type="NCBI Taxonomy" id="213804"/>
    <lineage>
        <taxon>Bacteria</taxon>
        <taxon>Pseudomonadati</taxon>
        <taxon>Pseudomonadota</taxon>
        <taxon>Betaproteobacteria</taxon>
        <taxon>Burkholderiales</taxon>
        <taxon>Oxalobacteraceae</taxon>
        <taxon>Janthinobacterium</taxon>
    </lineage>
</organism>
<evidence type="ECO:0000313" key="5">
    <source>
        <dbReference type="EMBL" id="BAC56739.1"/>
    </source>
</evidence>
<dbReference type="PANTHER" id="PTHR43537">
    <property type="entry name" value="TRANSCRIPTIONAL REGULATOR, GNTR FAMILY"/>
    <property type="match status" value="1"/>
</dbReference>
<reference evidence="5" key="1">
    <citation type="journal article" date="2004" name="Biosci. Biotechnol. Biochem.">
        <title>Divergent structures of carbazole degradative car operons isolated from gram-negative bacteria.</title>
        <authorList>
            <person name="Inoue K."/>
            <person name="Widada J."/>
            <person name="Nakai S."/>
            <person name="Endoh T."/>
            <person name="Urata M."/>
            <person name="Ashikawa Y."/>
            <person name="Shintani M."/>
            <person name="Saiki Y."/>
            <person name="Yoshida T."/>
            <person name="Habe H."/>
            <person name="Omori T."/>
            <person name="Nojiri H."/>
        </authorList>
    </citation>
    <scope>NUCLEOTIDE SEQUENCE</scope>
    <source>
        <strain evidence="5">J3</strain>
    </source>
</reference>
<dbReference type="GO" id="GO:0003677">
    <property type="term" value="F:DNA binding"/>
    <property type="evidence" value="ECO:0007669"/>
    <property type="project" value="UniProtKB-KW"/>
</dbReference>
<dbReference type="SUPFAM" id="SSF46785">
    <property type="entry name" value="Winged helix' DNA-binding domain"/>
    <property type="match status" value="1"/>
</dbReference>
<protein>
    <submittedName>
        <fullName evidence="5">Regulatory protein</fullName>
    </submittedName>
</protein>